<proteinExistence type="predicted"/>
<accession>A0A2N0QU59</accession>
<dbReference type="AlphaFoldDB" id="A0A2N0QU59"/>
<dbReference type="Gene3D" id="3.30.420.10">
    <property type="entry name" value="Ribonuclease H-like superfamily/Ribonuclease H"/>
    <property type="match status" value="1"/>
</dbReference>
<reference evidence="1 2" key="2">
    <citation type="submission" date="2017-10" db="EMBL/GenBank/DDBJ databases">
        <title>Genome analyses suggest a sexual origin of heterokaryosis in a supposedly ancient asexual fungus.</title>
        <authorList>
            <person name="Corradi N."/>
            <person name="Sedzielewska K."/>
            <person name="Noel J."/>
            <person name="Charron P."/>
            <person name="Farinelli L."/>
            <person name="Marton T."/>
            <person name="Kruger M."/>
            <person name="Pelin A."/>
            <person name="Brachmann A."/>
            <person name="Corradi N."/>
        </authorList>
    </citation>
    <scope>NUCLEOTIDE SEQUENCE [LARGE SCALE GENOMIC DNA]</scope>
    <source>
        <strain evidence="1 2">A1</strain>
    </source>
</reference>
<name>A0A2N0QU59_9GLOM</name>
<organism evidence="1 2">
    <name type="scientific">Rhizophagus irregularis</name>
    <dbReference type="NCBI Taxonomy" id="588596"/>
    <lineage>
        <taxon>Eukaryota</taxon>
        <taxon>Fungi</taxon>
        <taxon>Fungi incertae sedis</taxon>
        <taxon>Mucoromycota</taxon>
        <taxon>Glomeromycotina</taxon>
        <taxon>Glomeromycetes</taxon>
        <taxon>Glomerales</taxon>
        <taxon>Glomeraceae</taxon>
        <taxon>Rhizophagus</taxon>
    </lineage>
</organism>
<evidence type="ECO:0000313" key="2">
    <source>
        <dbReference type="Proteomes" id="UP000232688"/>
    </source>
</evidence>
<dbReference type="EMBL" id="LLXH01003123">
    <property type="protein sequence ID" value="PKC54611.1"/>
    <property type="molecule type" value="Genomic_DNA"/>
</dbReference>
<dbReference type="GO" id="GO:0003676">
    <property type="term" value="F:nucleic acid binding"/>
    <property type="evidence" value="ECO:0007669"/>
    <property type="project" value="InterPro"/>
</dbReference>
<gene>
    <name evidence="1" type="ORF">RhiirA1_476980</name>
</gene>
<reference evidence="1 2" key="1">
    <citation type="submission" date="2017-10" db="EMBL/GenBank/DDBJ databases">
        <title>Extensive intraspecific genome diversity in a model arbuscular mycorrhizal fungus.</title>
        <authorList>
            <person name="Chen E.C.H."/>
            <person name="Morin E."/>
            <person name="Baudet D."/>
            <person name="Noel J."/>
            <person name="Ndikumana S."/>
            <person name="Charron P."/>
            <person name="St-Onge C."/>
            <person name="Giorgi J."/>
            <person name="Grigoriev I.V."/>
            <person name="Roux C."/>
            <person name="Martin F.M."/>
            <person name="Corradi N."/>
        </authorList>
    </citation>
    <scope>NUCLEOTIDE SEQUENCE [LARGE SCALE GENOMIC DNA]</scope>
    <source>
        <strain evidence="1 2">A1</strain>
    </source>
</reference>
<dbReference type="InterPro" id="IPR012337">
    <property type="entry name" value="RNaseH-like_sf"/>
</dbReference>
<comment type="caution">
    <text evidence="1">The sequence shown here is derived from an EMBL/GenBank/DDBJ whole genome shotgun (WGS) entry which is preliminary data.</text>
</comment>
<dbReference type="SUPFAM" id="SSF53098">
    <property type="entry name" value="Ribonuclease H-like"/>
    <property type="match status" value="1"/>
</dbReference>
<dbReference type="InterPro" id="IPR036397">
    <property type="entry name" value="RNaseH_sf"/>
</dbReference>
<evidence type="ECO:0000313" key="1">
    <source>
        <dbReference type="EMBL" id="PKC54611.1"/>
    </source>
</evidence>
<dbReference type="Proteomes" id="UP000232688">
    <property type="component" value="Unassembled WGS sequence"/>
</dbReference>
<sequence>MAVNTIIAFYTNNEEGEFLTYLNLSFWSSSTRAEIVAIFLALLIVLENSNVIIYTDSLGAINSINSAFNTTTLI</sequence>
<dbReference type="VEuPathDB" id="FungiDB:RhiirA1_476980"/>
<protein>
    <submittedName>
        <fullName evidence="1">Uncharacterized protein</fullName>
    </submittedName>
</protein>